<dbReference type="PANTHER" id="PTHR42904">
    <property type="entry name" value="NUDIX HYDROLASE, NUDC SUBFAMILY"/>
    <property type="match status" value="1"/>
</dbReference>
<evidence type="ECO:0000313" key="6">
    <source>
        <dbReference type="EMBL" id="PRP88960.1"/>
    </source>
</evidence>
<dbReference type="CDD" id="cd03429">
    <property type="entry name" value="NUDIX_NADH_pyrophosphatase_Nudt13"/>
    <property type="match status" value="1"/>
</dbReference>
<dbReference type="InterPro" id="IPR050241">
    <property type="entry name" value="NAD-cap_RNA_hydrolase_NudC"/>
</dbReference>
<dbReference type="InterPro" id="IPR049734">
    <property type="entry name" value="NudC-like_C"/>
</dbReference>
<dbReference type="GO" id="GO:0019677">
    <property type="term" value="P:NAD+ catabolic process"/>
    <property type="evidence" value="ECO:0007669"/>
    <property type="project" value="TreeGrafter"/>
</dbReference>
<dbReference type="OrthoDB" id="25537at2759"/>
<dbReference type="Proteomes" id="UP000241769">
    <property type="component" value="Unassembled WGS sequence"/>
</dbReference>
<dbReference type="GO" id="GO:0035529">
    <property type="term" value="F:NADH pyrophosphatase activity"/>
    <property type="evidence" value="ECO:0007669"/>
    <property type="project" value="TreeGrafter"/>
</dbReference>
<dbReference type="GO" id="GO:0005829">
    <property type="term" value="C:cytosol"/>
    <property type="evidence" value="ECO:0007669"/>
    <property type="project" value="TreeGrafter"/>
</dbReference>
<protein>
    <submittedName>
        <fullName evidence="6">Nudix (Nucleoside diphosphate linked moiety X)-type motif 12</fullName>
    </submittedName>
</protein>
<comment type="cofactor">
    <cofactor evidence="1">
        <name>Mg(2+)</name>
        <dbReference type="ChEBI" id="CHEBI:18420"/>
    </cofactor>
</comment>
<keyword evidence="4" id="KW-0460">Magnesium</keyword>
<dbReference type="InParanoid" id="A0A2P6NYD2"/>
<evidence type="ECO:0000313" key="7">
    <source>
        <dbReference type="Proteomes" id="UP000241769"/>
    </source>
</evidence>
<name>A0A2P6NYD2_9EUKA</name>
<feature type="domain" description="NADH pyrophosphatase-like N-terminal" evidence="5">
    <location>
        <begin position="45"/>
        <end position="171"/>
    </location>
</feature>
<dbReference type="Gene3D" id="3.90.79.20">
    <property type="match status" value="1"/>
</dbReference>
<dbReference type="GO" id="GO:0005777">
    <property type="term" value="C:peroxisome"/>
    <property type="evidence" value="ECO:0007669"/>
    <property type="project" value="TreeGrafter"/>
</dbReference>
<gene>
    <name evidence="6" type="ORF">PROFUN_02238</name>
</gene>
<organism evidence="6 7">
    <name type="scientific">Planoprotostelium fungivorum</name>
    <dbReference type="NCBI Taxonomy" id="1890364"/>
    <lineage>
        <taxon>Eukaryota</taxon>
        <taxon>Amoebozoa</taxon>
        <taxon>Evosea</taxon>
        <taxon>Variosea</taxon>
        <taxon>Cavosteliida</taxon>
        <taxon>Cavosteliaceae</taxon>
        <taxon>Planoprotostelium</taxon>
    </lineage>
</organism>
<dbReference type="SUPFAM" id="SSF55811">
    <property type="entry name" value="Nudix"/>
    <property type="match status" value="1"/>
</dbReference>
<reference evidence="6 7" key="1">
    <citation type="journal article" date="2018" name="Genome Biol. Evol.">
        <title>Multiple Roots of Fruiting Body Formation in Amoebozoa.</title>
        <authorList>
            <person name="Hillmann F."/>
            <person name="Forbes G."/>
            <person name="Novohradska S."/>
            <person name="Ferling I."/>
            <person name="Riege K."/>
            <person name="Groth M."/>
            <person name="Westermann M."/>
            <person name="Marz M."/>
            <person name="Spaller T."/>
            <person name="Winckler T."/>
            <person name="Schaap P."/>
            <person name="Glockner G."/>
        </authorList>
    </citation>
    <scope>NUCLEOTIDE SEQUENCE [LARGE SCALE GENOMIC DNA]</scope>
    <source>
        <strain evidence="6 7">Jena</strain>
    </source>
</reference>
<keyword evidence="7" id="KW-1185">Reference proteome</keyword>
<evidence type="ECO:0000259" key="5">
    <source>
        <dbReference type="Pfam" id="PF09296"/>
    </source>
</evidence>
<comment type="caution">
    <text evidence="6">The sequence shown here is derived from an EMBL/GenBank/DDBJ whole genome shotgun (WGS) entry which is preliminary data.</text>
</comment>
<evidence type="ECO:0000256" key="1">
    <source>
        <dbReference type="ARBA" id="ARBA00001946"/>
    </source>
</evidence>
<evidence type="ECO:0000256" key="4">
    <source>
        <dbReference type="ARBA" id="ARBA00022842"/>
    </source>
</evidence>
<dbReference type="InterPro" id="IPR015797">
    <property type="entry name" value="NUDIX_hydrolase-like_dom_sf"/>
</dbReference>
<dbReference type="Gene3D" id="3.90.79.10">
    <property type="entry name" value="Nucleoside Triphosphate Pyrophosphohydrolase"/>
    <property type="match status" value="1"/>
</dbReference>
<accession>A0A2P6NYD2</accession>
<dbReference type="GO" id="GO:0006742">
    <property type="term" value="P:NADP+ catabolic process"/>
    <property type="evidence" value="ECO:0007669"/>
    <property type="project" value="TreeGrafter"/>
</dbReference>
<dbReference type="AlphaFoldDB" id="A0A2P6NYD2"/>
<evidence type="ECO:0000256" key="3">
    <source>
        <dbReference type="ARBA" id="ARBA00022801"/>
    </source>
</evidence>
<keyword evidence="3" id="KW-0378">Hydrolase</keyword>
<proteinExistence type="predicted"/>
<dbReference type="STRING" id="1890364.A0A2P6NYD2"/>
<dbReference type="PANTHER" id="PTHR42904:SF6">
    <property type="entry name" value="NAD-CAPPED RNA HYDROLASE NUDT12"/>
    <property type="match status" value="1"/>
</dbReference>
<dbReference type="InterPro" id="IPR015375">
    <property type="entry name" value="NADH_PPase-like_N"/>
</dbReference>
<dbReference type="Pfam" id="PF09296">
    <property type="entry name" value="NUDIX-like"/>
    <property type="match status" value="1"/>
</dbReference>
<dbReference type="EMBL" id="MDYQ01000006">
    <property type="protein sequence ID" value="PRP88960.1"/>
    <property type="molecule type" value="Genomic_DNA"/>
</dbReference>
<sequence>MTNRETMSYKSVDFWKGFDDNTFSGNPLDRKDVALLESMRKDEKARFLPFHELKVLVNTSSSNRTLGWLSWAELESLVGKEISLEGQGEGLSYKENSLVLLGKLNQVPHYAINVTHILDKDSLGEKSYKLEDVSTERERRQNDSEKARALASALPLQDTGMIAQARALLDWHVCHPHCARCGGMTKLTEGGNKRVCVECKRPHYPRTDSVVIVLVIAEKKKEGTDEKEEVCLLATRAQGYKGMYTCLSGFIEIGESLEEAIKREIWYHSSQPWPFPSQLMIGCLAKTNYAEPTVDAKELGEARWMNREQVRELLSRSLLPLDAGSTVDRVPPPLAIAHQLIKFWAVNDTNTPQSQL</sequence>
<evidence type="ECO:0000256" key="2">
    <source>
        <dbReference type="ARBA" id="ARBA00022723"/>
    </source>
</evidence>
<dbReference type="GO" id="GO:0046872">
    <property type="term" value="F:metal ion binding"/>
    <property type="evidence" value="ECO:0007669"/>
    <property type="project" value="UniProtKB-KW"/>
</dbReference>
<keyword evidence="2" id="KW-0479">Metal-binding</keyword>